<proteinExistence type="predicted"/>
<dbReference type="Gene3D" id="4.10.860.20">
    <property type="entry name" value="Rabenosyn, Rab binding domain"/>
    <property type="match status" value="1"/>
</dbReference>
<dbReference type="PANTHER" id="PTHR13510:SF44">
    <property type="entry name" value="RABENOSYN-5"/>
    <property type="match status" value="1"/>
</dbReference>
<accession>A0A8H8CNY1</accession>
<dbReference type="InterPro" id="IPR011011">
    <property type="entry name" value="Znf_FYVE_PHD"/>
</dbReference>
<dbReference type="CDD" id="cd15737">
    <property type="entry name" value="FYVE2_Vac1p_like"/>
    <property type="match status" value="1"/>
</dbReference>
<dbReference type="OrthoDB" id="166134at2759"/>
<protein>
    <recommendedName>
        <fullName evidence="6">FYVE-type domain-containing protein</fullName>
    </recommendedName>
</protein>
<feature type="compositionally biased region" description="Low complexity" evidence="5">
    <location>
        <begin position="27"/>
        <end position="38"/>
    </location>
</feature>
<evidence type="ECO:0000256" key="3">
    <source>
        <dbReference type="ARBA" id="ARBA00022833"/>
    </source>
</evidence>
<evidence type="ECO:0000259" key="6">
    <source>
        <dbReference type="PROSITE" id="PS50178"/>
    </source>
</evidence>
<dbReference type="SMART" id="SM00064">
    <property type="entry name" value="FYVE"/>
    <property type="match status" value="1"/>
</dbReference>
<feature type="region of interest" description="Disordered" evidence="5">
    <location>
        <begin position="21"/>
        <end position="299"/>
    </location>
</feature>
<evidence type="ECO:0000256" key="1">
    <source>
        <dbReference type="ARBA" id="ARBA00022723"/>
    </source>
</evidence>
<dbReference type="EMBL" id="JAFIQS010000003">
    <property type="protein sequence ID" value="KAG5171544.1"/>
    <property type="molecule type" value="Genomic_DNA"/>
</dbReference>
<name>A0A8H8CNY1_PSICU</name>
<reference evidence="7" key="1">
    <citation type="submission" date="2021-02" db="EMBL/GenBank/DDBJ databases">
        <title>Psilocybe cubensis genome.</title>
        <authorList>
            <person name="Mckernan K.J."/>
            <person name="Crawford S."/>
            <person name="Trippe A."/>
            <person name="Kane L.T."/>
            <person name="Mclaughlin S."/>
        </authorList>
    </citation>
    <scope>NUCLEOTIDE SEQUENCE [LARGE SCALE GENOMIC DNA]</scope>
    <source>
        <strain evidence="7">MGC-MH-2018</strain>
    </source>
</reference>
<evidence type="ECO:0000256" key="5">
    <source>
        <dbReference type="SAM" id="MobiDB-lite"/>
    </source>
</evidence>
<dbReference type="InterPro" id="IPR013083">
    <property type="entry name" value="Znf_RING/FYVE/PHD"/>
</dbReference>
<dbReference type="InterPro" id="IPR017455">
    <property type="entry name" value="Znf_FYVE-rel"/>
</dbReference>
<dbReference type="InterPro" id="IPR021565">
    <property type="entry name" value="Rbsn_Rab-bd"/>
</dbReference>
<dbReference type="InterPro" id="IPR036531">
    <property type="entry name" value="Rbsn_Rab-bd_sf"/>
</dbReference>
<dbReference type="SUPFAM" id="SSF57903">
    <property type="entry name" value="FYVE/PHD zinc finger"/>
    <property type="match status" value="1"/>
</dbReference>
<dbReference type="AlphaFoldDB" id="A0A8H8CNY1"/>
<dbReference type="PANTHER" id="PTHR13510">
    <property type="entry name" value="FYVE-FINGER-CONTAINING RAB5 EFFECTOR PROTEIN RABENOSYN-5-RELATED"/>
    <property type="match status" value="1"/>
</dbReference>
<keyword evidence="1" id="KW-0479">Metal-binding</keyword>
<evidence type="ECO:0000256" key="4">
    <source>
        <dbReference type="PROSITE-ProRule" id="PRU00091"/>
    </source>
</evidence>
<feature type="compositionally biased region" description="Polar residues" evidence="5">
    <location>
        <begin position="76"/>
        <end position="99"/>
    </location>
</feature>
<feature type="compositionally biased region" description="Low complexity" evidence="5">
    <location>
        <begin position="100"/>
        <end position="113"/>
    </location>
</feature>
<dbReference type="GO" id="GO:0008270">
    <property type="term" value="F:zinc ion binding"/>
    <property type="evidence" value="ECO:0007669"/>
    <property type="project" value="UniProtKB-KW"/>
</dbReference>
<dbReference type="Pfam" id="PF01363">
    <property type="entry name" value="FYVE"/>
    <property type="match status" value="1"/>
</dbReference>
<dbReference type="Pfam" id="PF11464">
    <property type="entry name" value="Rbsn"/>
    <property type="match status" value="1"/>
</dbReference>
<dbReference type="Gene3D" id="3.30.40.10">
    <property type="entry name" value="Zinc/RING finger domain, C3HC4 (zinc finger)"/>
    <property type="match status" value="1"/>
</dbReference>
<feature type="compositionally biased region" description="Polar residues" evidence="5">
    <location>
        <begin position="140"/>
        <end position="154"/>
    </location>
</feature>
<dbReference type="PROSITE" id="PS50178">
    <property type="entry name" value="ZF_FYVE"/>
    <property type="match status" value="1"/>
</dbReference>
<feature type="domain" description="FYVE-type" evidence="6">
    <location>
        <begin position="425"/>
        <end position="529"/>
    </location>
</feature>
<organism evidence="7">
    <name type="scientific">Psilocybe cubensis</name>
    <name type="common">Psychedelic mushroom</name>
    <name type="synonym">Stropharia cubensis</name>
    <dbReference type="NCBI Taxonomy" id="181762"/>
    <lineage>
        <taxon>Eukaryota</taxon>
        <taxon>Fungi</taxon>
        <taxon>Dikarya</taxon>
        <taxon>Basidiomycota</taxon>
        <taxon>Agaricomycotina</taxon>
        <taxon>Agaricomycetes</taxon>
        <taxon>Agaricomycetidae</taxon>
        <taxon>Agaricales</taxon>
        <taxon>Agaricineae</taxon>
        <taxon>Strophariaceae</taxon>
        <taxon>Psilocybe</taxon>
    </lineage>
</organism>
<feature type="compositionally biased region" description="Polar residues" evidence="5">
    <location>
        <begin position="206"/>
        <end position="217"/>
    </location>
</feature>
<dbReference type="InterPro" id="IPR052727">
    <property type="entry name" value="Rab4/Rab5_effector"/>
</dbReference>
<evidence type="ECO:0000256" key="2">
    <source>
        <dbReference type="ARBA" id="ARBA00022771"/>
    </source>
</evidence>
<feature type="compositionally biased region" description="Polar residues" evidence="5">
    <location>
        <begin position="234"/>
        <end position="268"/>
    </location>
</feature>
<dbReference type="SUPFAM" id="SSF140125">
    <property type="entry name" value="Rabenosyn-5 Rab-binding domain-like"/>
    <property type="match status" value="1"/>
</dbReference>
<sequence>MSTPSSPPVSVAYVPYQAYKSKRHSHTLSSSTAHLTPNQSPPPVSRPPSSAVDTLTLPPKLVLDGESEQIHESTRHVSPTSLLVPQQTHNSHTISTQHGLESVSSLSSGFLSSNPTEPQTSVELQATPQSKVVVAHQAPKISTPSPGPSNSQSVPKKGSTFRRVQPKSTRPKLSATHSRESSSSSPAPVLHKVQGNADNRPPAPAPTTSLPVISTPTALIHPLPSISPPPIAERSTSLVSQQSYTSFGQASSQDRSAILRTTSTSTAPDNEGLILNISGNSSPLPTRKPAPYRPGFQPKGVYRPLTDEFLAIRRTLHEGDGEGGMKRVERTKLERRLEKLIDLHFPRHTFEDGTKESLQPDKRPVLRSSKEARRASSFFDFQTLRNLNINDAGDLWRGVVSGSLGDPVRNDIRAAEQRITPWQDDAAVSKCPLCSALFHALTNRKHHCRLCGQIVCSLPIKLHQRKVLCSSLFVVDSETHQIEEVGEGVDYGVRRRRTDSISGNQGRQIEEDKFLKGVRICRECRPVLLKQQYYQQTRITPPFALLYTDFIRLESAIEESLPKFQELIMSLNHHDQPTKEASAARKRLLDSFAQYDKLSKKIRGLPCPNGPGSSQDRVQAAILTRANLFLQKNMFPLQSLPTPHSGKGAGTPNSQNDGVMNTPSTMSADVDAALAQKLQPLLEQEALLESFVEEAQTQRKFEDVKTLKVNLLEIRQEIERLLQAVPKGSRNSLSEVK</sequence>
<gene>
    <name evidence="7" type="ORF">JR316_003631</name>
</gene>
<keyword evidence="2 4" id="KW-0863">Zinc-finger</keyword>
<keyword evidence="3" id="KW-0862">Zinc</keyword>
<feature type="compositionally biased region" description="Polar residues" evidence="5">
    <location>
        <begin position="114"/>
        <end position="130"/>
    </location>
</feature>
<dbReference type="InterPro" id="IPR000306">
    <property type="entry name" value="Znf_FYVE"/>
</dbReference>
<comment type="caution">
    <text evidence="7">The sequence shown here is derived from an EMBL/GenBank/DDBJ whole genome shotgun (WGS) entry which is preliminary data.</text>
</comment>
<evidence type="ECO:0000313" key="7">
    <source>
        <dbReference type="EMBL" id="KAG5171544.1"/>
    </source>
</evidence>